<dbReference type="EMBL" id="BDIP01001553">
    <property type="protein sequence ID" value="GIQ84636.1"/>
    <property type="molecule type" value="Genomic_DNA"/>
</dbReference>
<evidence type="ECO:0000313" key="2">
    <source>
        <dbReference type="Proteomes" id="UP000265618"/>
    </source>
</evidence>
<name>A0A9K3CYG3_9EUKA</name>
<proteinExistence type="predicted"/>
<dbReference type="Proteomes" id="UP000265618">
    <property type="component" value="Unassembled WGS sequence"/>
</dbReference>
<keyword evidence="2" id="KW-1185">Reference proteome</keyword>
<sequence length="2815" mass="281397">GHSAGTVTVNDSLTVTGDLTVDADILLSAGSSVQLGSVDVASLDGTTLRVGEGATQVVMEGNLVANSLDNTPIGSTGASSGTFSSLSVDGGYSFPSNDGTVGQVLLTDGSGNLSWAAPPSTVSLDSLVVDDALTISGDLTLGSDLVSASDLDIVIGANTYTMGETLLSVPVPLTVTGVASATSLVSSSLEALAGGSLVLASDNETLALNSAGGVSTSGALSVGDGLAVSGTLSAAGDTTLGTATNYIALDTSVTETLDIATVAEVAITSGAISLSATTTTVTGAVDMTLAQPSMADLSLTGTLTVPAIAATGPMTIDAAAAESVSLGSLEGNVSLGREDAGSISMTGAAVDILTSGTGAVSIGSVDASVAIGGSLIVGTVTSEPGTDITIGPDGEADVTINAGQTGTNMGTIYIGEDLLYRKAYTEQVQIQSDLKITASVVSEGDDILFVPDSSRSVKVSALSGGGLVVANSSTGTAVFSAMTDGVTCSDSMTAGSIVTGEINPDGDLQVTMGSGQDIGIELRDGASFEVTKNGDPSPYLSVSTDNSGLVSSSVPVEFTDTFTLGAPDTSFGLDGSVNGVTLASSNSKDLSLLAPDGTVNLGTTSDTVILGRAASSTTVQGDLKVTGSLSSVGSELEIDSVLVAGSSGVLQVASGISSKSGVDLDLASVDGDISLSVASSRKISLKSGATTIAVFDGSMAGAPLTVNGKTKIQGDLVVRDRVSATTALVGVVSTVGNTLTNSNDSADGIVIQNLKVSPNSVTTTGGNLSLTSLGGTVTVAGVEMLGGVTKVTSLQTGTVTLDGTSLRDTDKAFTVEAAEYVLYTPDSMALSIASSPAVNTATLGGGFSTLNLIDSNVQFSKSTTSATLYKVQFSGDGHLSSSSGGSLSFDSPIVCDTISLGNVTNTISSSADLIIKSDDAAGEVTVPSLLRASHSSGLVVGPDVLSANLSLKPESIASTGVLAVSASTFALKSTGYTGSHTALEWNDTDSTYMLGDPDNSGSVLVDTLAVGTSLTVDRIVGVGAGVELEHLTLYGSDVSSAGSLSLTAPSGLTLTTNTVTASTADVTVKAVTATTSATVCDITLSAGSVSTGASLLRINSLGVTGDTITSPVTNALTIDVTTVSVADLTITSSVTVPEAEITSKLVIGTEADPNYIVLTSDSITSPDLTLSATSLDINGVTITAGSALTAASLTAASATLSGTLTAQSISGDTLSLDGSTAVNVGTTSGNVEIGHTGGGSVDVYGDTITLGSIEVDTTGSTVSISDPLLVDRVGSSDPATTALQLDGLSVKMMGPITAGSGTIELSNPVELSGSLTSLTTAAFLVDSFQFLTASATELSLAAPAGMPLDIDGSGAMTLGGSASSVSLGRSGVTTSILGTLETTKIATSGSSLTVDVTDGAQTLGIGRSTAQLNMGTYGTTAVSIQGSSLDIGGDGGTVSLASAGVTTQVHGHLEVNGQILLDGSTVSRVGGDLAVANAGSGKTISLTASAVGVNGIRIVGSTLTGSSSVTVEGLTFTDSAVSGTGIDFTSSAEFSAGLTIGAASFATDGLKSDTYTIGVAEVGVYGGSTGVYPTALSLSGSALEVGEGWSSIVIGDLTVTGGVIGSSSLSFSGAVSFGAGVTFTASPTFPATVSFTTLEATTLKTDTLQSALGATMLSYTSSKVSLSSANTLEMSATSAINLTQSTSVTGSLSVSSGIKLGSSNLIALSDASNTLEIGSGFDSIQAMKPLDVESLSLGGYDALTTPSTTKLYIGSADFTDVEIAASNGIVLTGNVSNTGYDMESDTFTAATSLSVGVVSITASGLSSSAALSITSTGDVTLNGSTFSPAGVVSLTTLTVTGAMTVATFTATTATVTTLSVGGGSYSLPTSDGTDGQILVTDGAGAASWATPEATALQPTISATAQEALSAGDPVIMNRLGTLSRVSSYSAGFGPGSDLGREISKSHTSMAEDSHGNLMIVYVDTTTNGAYARLVVPVGGTVIYGPEVEFASSADEVYYPAITYDTLNDCFVIVYLVKSGMSVTANAVVGRVSGTTITVGTASSFGTIRSSVNDNSLTCTFHEAAGVVLVAYKTVAMRGEVLAATVEVDDSITVGTAVEFTASLMNESFIMYDSTSESAILLHRGKGLVVTVSGTVVSLEAASSVGSSAVYMTGAVDPQGRLLVLHQSFDSIYACIGTLSGTDITFGSSVVVRAQDSKAVAVVYDESRDAMVIASTDNDTDKKGTVWVVAITDGTISLGTPLEFVDTAQTNVDAFYSPSSRAVVLSYAQADSNGALRLFSSATMTGLDAGSFVGFASSSDSAAVVTSAGGIVSGLTGLTPGSSYYVQDDGSISEMPGSIPVLAGYAISDSELIVSPSSAEHLSASSGHFSSLTVGDPSATGKGYSLPTEVGSPSQVLVTGTNNEPQWTYQNSISAFAKHPTDEGDILVLDSQGSVQPVVTTNQGLGVVSATFDGVYGSDFFSVAEDVYGNVVQVGRYGDNCALTIVSPYMGDISVGSYETFTAFPVSSYCRHPTIVYHEAEDTFVVLFAETITSTVQGYMVSARLTGVEFVFGPVTTLDTLDFTGYGNADAAYHVGAEAVVFAYNDAADVGYVVACTIGAGDAVECGTPVQHASDSESYPALVYEPLSTHVVLAYEDIHDIKARVVSVTGTVVTLGTAVTVDSGFSKSVSGTLDPVSHDVVVTFCSSSPYNVMGSILTVAGDTVSATTPVVVADGRFVTRSPVTYDPLGETFYVAYVNESDSDKGTLLPCTIQGGDLVADGSPIVYADADQDLESMYLFYSSQARALLLYDENGNVRTYTPESWSTLTGNTYVGVA</sequence>
<protein>
    <submittedName>
        <fullName evidence="1">Uncharacterized protein</fullName>
    </submittedName>
</protein>
<feature type="non-terminal residue" evidence="1">
    <location>
        <position position="1"/>
    </location>
</feature>
<evidence type="ECO:0000313" key="1">
    <source>
        <dbReference type="EMBL" id="GIQ84636.1"/>
    </source>
</evidence>
<reference evidence="1 2" key="1">
    <citation type="journal article" date="2018" name="PLoS ONE">
        <title>The draft genome of Kipferlia bialata reveals reductive genome evolution in fornicate parasites.</title>
        <authorList>
            <person name="Tanifuji G."/>
            <person name="Takabayashi S."/>
            <person name="Kume K."/>
            <person name="Takagi M."/>
            <person name="Nakayama T."/>
            <person name="Kamikawa R."/>
            <person name="Inagaki Y."/>
            <person name="Hashimoto T."/>
        </authorList>
    </citation>
    <scope>NUCLEOTIDE SEQUENCE [LARGE SCALE GENOMIC DNA]</scope>
    <source>
        <strain evidence="1">NY0173</strain>
    </source>
</reference>
<organism evidence="1 2">
    <name type="scientific">Kipferlia bialata</name>
    <dbReference type="NCBI Taxonomy" id="797122"/>
    <lineage>
        <taxon>Eukaryota</taxon>
        <taxon>Metamonada</taxon>
        <taxon>Carpediemonas-like organisms</taxon>
        <taxon>Kipferlia</taxon>
    </lineage>
</organism>
<comment type="caution">
    <text evidence="1">The sequence shown here is derived from an EMBL/GenBank/DDBJ whole genome shotgun (WGS) entry which is preliminary data.</text>
</comment>
<feature type="non-terminal residue" evidence="1">
    <location>
        <position position="2815"/>
    </location>
</feature>
<gene>
    <name evidence="1" type="ORF">KIPB_006171</name>
</gene>
<accession>A0A9K3CYG3</accession>